<dbReference type="InterPro" id="IPR001296">
    <property type="entry name" value="Glyco_trans_1"/>
</dbReference>
<reference evidence="3" key="1">
    <citation type="submission" date="2022-05" db="EMBL/GenBank/DDBJ databases">
        <authorList>
            <person name="Jo J.-H."/>
            <person name="Im W.-T."/>
        </authorList>
    </citation>
    <scope>NUCLEOTIDE SEQUENCE</scope>
    <source>
        <strain evidence="3">RB56-2</strain>
    </source>
</reference>
<dbReference type="RefSeq" id="WP_249914825.1">
    <property type="nucleotide sequence ID" value="NZ_JAMGBB010000001.1"/>
</dbReference>
<gene>
    <name evidence="3" type="ORF">LZ518_04515</name>
</gene>
<dbReference type="SUPFAM" id="SSF53756">
    <property type="entry name" value="UDP-Glycosyltransferase/glycogen phosphorylase"/>
    <property type="match status" value="1"/>
</dbReference>
<dbReference type="Gene3D" id="3.40.50.2000">
    <property type="entry name" value="Glycogen Phosphorylase B"/>
    <property type="match status" value="2"/>
</dbReference>
<proteinExistence type="predicted"/>
<dbReference type="Pfam" id="PF13439">
    <property type="entry name" value="Glyco_transf_4"/>
    <property type="match status" value="1"/>
</dbReference>
<evidence type="ECO:0000259" key="1">
    <source>
        <dbReference type="Pfam" id="PF00534"/>
    </source>
</evidence>
<dbReference type="PANTHER" id="PTHR12526:SF630">
    <property type="entry name" value="GLYCOSYLTRANSFERASE"/>
    <property type="match status" value="1"/>
</dbReference>
<evidence type="ECO:0000313" key="4">
    <source>
        <dbReference type="Proteomes" id="UP001165383"/>
    </source>
</evidence>
<sequence length="375" mass="40543">MTEHPLNLLFVIKSLDSRGGGAERVLSDVSAELVRRGHRLTIVSFDPPGSTDFYKIDPRIARVKAGIGNVRGKSRIGETIKRIAAVRKAATSLRPDVAIGWMHSGYIPLAMALAGTRVPLVASEHIDFSHYRTVPMQGLMIRLLASRFASVTAISDRVRSGFPPGLRDRMIVLPNPVTAEPERLADPVGGAEKILLTVGRLFDQKDHRTLVAAFARIAPRNPQWRLRIVGEGELRPDLEKQVEELGLKSKVDLPGVIDDISAEYDGAQLFVLPSKYESFGLATAEALAHGLPAVGFADCPGTNELIKHEVNGLLAQGGDREAALADALERLMTSEGLRQAYGAAGPKSVAHFSVAAIADRWESLLYLMAAGRALT</sequence>
<organism evidence="3 4">
    <name type="scientific">Sphingomonas brevis</name>
    <dbReference type="NCBI Taxonomy" id="2908206"/>
    <lineage>
        <taxon>Bacteria</taxon>
        <taxon>Pseudomonadati</taxon>
        <taxon>Pseudomonadota</taxon>
        <taxon>Alphaproteobacteria</taxon>
        <taxon>Sphingomonadales</taxon>
        <taxon>Sphingomonadaceae</taxon>
        <taxon>Sphingomonas</taxon>
    </lineage>
</organism>
<comment type="caution">
    <text evidence="3">The sequence shown here is derived from an EMBL/GenBank/DDBJ whole genome shotgun (WGS) entry which is preliminary data.</text>
</comment>
<feature type="domain" description="Glycosyltransferase subfamily 4-like N-terminal" evidence="2">
    <location>
        <begin position="20"/>
        <end position="178"/>
    </location>
</feature>
<feature type="domain" description="Glycosyl transferase family 1" evidence="1">
    <location>
        <begin position="191"/>
        <end position="347"/>
    </location>
</feature>
<dbReference type="EMBL" id="JAMGBB010000001">
    <property type="protein sequence ID" value="MCL6740392.1"/>
    <property type="molecule type" value="Genomic_DNA"/>
</dbReference>
<dbReference type="Proteomes" id="UP001165383">
    <property type="component" value="Unassembled WGS sequence"/>
</dbReference>
<dbReference type="Pfam" id="PF00534">
    <property type="entry name" value="Glycos_transf_1"/>
    <property type="match status" value="1"/>
</dbReference>
<name>A0ABT0S8D3_9SPHN</name>
<accession>A0ABT0S8D3</accession>
<dbReference type="CDD" id="cd03820">
    <property type="entry name" value="GT4_AmsD-like"/>
    <property type="match status" value="1"/>
</dbReference>
<dbReference type="PANTHER" id="PTHR12526">
    <property type="entry name" value="GLYCOSYLTRANSFERASE"/>
    <property type="match status" value="1"/>
</dbReference>
<evidence type="ECO:0000313" key="3">
    <source>
        <dbReference type="EMBL" id="MCL6740392.1"/>
    </source>
</evidence>
<keyword evidence="4" id="KW-1185">Reference proteome</keyword>
<dbReference type="InterPro" id="IPR028098">
    <property type="entry name" value="Glyco_trans_4-like_N"/>
</dbReference>
<protein>
    <submittedName>
        <fullName evidence="3">Glycosyltransferase family 4 protein</fullName>
    </submittedName>
</protein>
<evidence type="ECO:0000259" key="2">
    <source>
        <dbReference type="Pfam" id="PF13439"/>
    </source>
</evidence>